<protein>
    <submittedName>
        <fullName evidence="2">GNAT family protein</fullName>
        <ecNumber evidence="2">2.-.-.-</ecNumber>
    </submittedName>
</protein>
<organism evidence="2 3">
    <name type="scientific">Alkalimonas collagenimarina</name>
    <dbReference type="NCBI Taxonomy" id="400390"/>
    <lineage>
        <taxon>Bacteria</taxon>
        <taxon>Pseudomonadati</taxon>
        <taxon>Pseudomonadota</taxon>
        <taxon>Gammaproteobacteria</taxon>
        <taxon>Alkalimonas</taxon>
    </lineage>
</organism>
<dbReference type="SUPFAM" id="SSF55729">
    <property type="entry name" value="Acyl-CoA N-acyltransferases (Nat)"/>
    <property type="match status" value="1"/>
</dbReference>
<dbReference type="RefSeq" id="WP_305892932.1">
    <property type="nucleotide sequence ID" value="NZ_JAUZVZ010000006.1"/>
</dbReference>
<dbReference type="InterPro" id="IPR000182">
    <property type="entry name" value="GNAT_dom"/>
</dbReference>
<dbReference type="Pfam" id="PF00583">
    <property type="entry name" value="Acetyltransf_1"/>
    <property type="match status" value="1"/>
</dbReference>
<evidence type="ECO:0000259" key="1">
    <source>
        <dbReference type="PROSITE" id="PS51186"/>
    </source>
</evidence>
<keyword evidence="2" id="KW-0808">Transferase</keyword>
<proteinExistence type="predicted"/>
<keyword evidence="3" id="KW-1185">Reference proteome</keyword>
<name>A0ABT9GX84_9GAMM</name>
<gene>
    <name evidence="2" type="ORF">Q3O60_05675</name>
</gene>
<dbReference type="PROSITE" id="PS51186">
    <property type="entry name" value="GNAT"/>
    <property type="match status" value="1"/>
</dbReference>
<dbReference type="Proteomes" id="UP001231616">
    <property type="component" value="Unassembled WGS sequence"/>
</dbReference>
<dbReference type="InterPro" id="IPR016181">
    <property type="entry name" value="Acyl_CoA_acyltransferase"/>
</dbReference>
<evidence type="ECO:0000313" key="2">
    <source>
        <dbReference type="EMBL" id="MDP4535668.1"/>
    </source>
</evidence>
<dbReference type="GO" id="GO:0016740">
    <property type="term" value="F:transferase activity"/>
    <property type="evidence" value="ECO:0007669"/>
    <property type="project" value="UniProtKB-KW"/>
</dbReference>
<dbReference type="Gene3D" id="3.40.630.30">
    <property type="match status" value="1"/>
</dbReference>
<dbReference type="EMBL" id="JAUZVZ010000006">
    <property type="protein sequence ID" value="MDP4535668.1"/>
    <property type="molecule type" value="Genomic_DNA"/>
</dbReference>
<dbReference type="EC" id="2.-.-.-" evidence="2"/>
<sequence length="155" mass="17157">MITILPCPLPAPAELLQLQVLPAQQPFVLPIGEQLAQQRAGEHFQLLYQQGQLVGCFILDNDYGRYHSFAKTNDLGLRGFFITASAQGQGSAKAALQQLPSYVQQHFPHAQRLLLTVNCRNTAARQLYQATGFQDSGSLYHGGPSGPQHVMWREL</sequence>
<feature type="domain" description="N-acetyltransferase" evidence="1">
    <location>
        <begin position="2"/>
        <end position="155"/>
    </location>
</feature>
<reference evidence="2 3" key="1">
    <citation type="submission" date="2023-08" db="EMBL/GenBank/DDBJ databases">
        <authorList>
            <person name="Joshi A."/>
            <person name="Thite S."/>
        </authorList>
    </citation>
    <scope>NUCLEOTIDE SEQUENCE [LARGE SCALE GENOMIC DNA]</scope>
    <source>
        <strain evidence="2 3">AC40</strain>
    </source>
</reference>
<accession>A0ABT9GX84</accession>
<comment type="caution">
    <text evidence="2">The sequence shown here is derived from an EMBL/GenBank/DDBJ whole genome shotgun (WGS) entry which is preliminary data.</text>
</comment>
<evidence type="ECO:0000313" key="3">
    <source>
        <dbReference type="Proteomes" id="UP001231616"/>
    </source>
</evidence>